<dbReference type="EMBL" id="JACTNZ010000006">
    <property type="protein sequence ID" value="KAG5546227.1"/>
    <property type="molecule type" value="Genomic_DNA"/>
</dbReference>
<keyword evidence="3" id="KW-1185">Reference proteome</keyword>
<name>A0AAV6K1J2_9ERIC</name>
<reference evidence="2 3" key="1">
    <citation type="submission" date="2020-08" db="EMBL/GenBank/DDBJ databases">
        <title>Plant Genome Project.</title>
        <authorList>
            <person name="Zhang R.-G."/>
        </authorList>
    </citation>
    <scope>NUCLEOTIDE SEQUENCE [LARGE SCALE GENOMIC DNA]</scope>
    <source>
        <strain evidence="2">WSP0</strain>
        <tissue evidence="2">Leaf</tissue>
    </source>
</reference>
<dbReference type="AlphaFoldDB" id="A0AAV6K1J2"/>
<proteinExistence type="predicted"/>
<keyword evidence="1" id="KW-0732">Signal</keyword>
<accession>A0AAV6K1J2</accession>
<evidence type="ECO:0000313" key="2">
    <source>
        <dbReference type="EMBL" id="KAG5546227.1"/>
    </source>
</evidence>
<evidence type="ECO:0000256" key="1">
    <source>
        <dbReference type="SAM" id="SignalP"/>
    </source>
</evidence>
<dbReference type="Proteomes" id="UP000823749">
    <property type="component" value="Chromosome 6"/>
</dbReference>
<sequence length="192" mass="21322">MVLWWLKLVLIHWIGPCIGFGHILCSDSAHRSFVGLSRFCSISFCEVSGIVNWGINWPSNLPLLLQLIPKGARLVSSSKQKNCSDLPLKRLLHPPSPWLWGSKTNPKSNYNLNGWSVHLSMRCGKAVGYIEFDHPKYVPMAIDLSGQLLVGERIEIKPLNADGNPSTAGERCHARTGKKQLFGQALASDDFC</sequence>
<feature type="chain" id="PRO_5043831905" description="RRM domain-containing protein" evidence="1">
    <location>
        <begin position="20"/>
        <end position="192"/>
    </location>
</feature>
<evidence type="ECO:0008006" key="4">
    <source>
        <dbReference type="Google" id="ProtNLM"/>
    </source>
</evidence>
<organism evidence="2 3">
    <name type="scientific">Rhododendron griersonianum</name>
    <dbReference type="NCBI Taxonomy" id="479676"/>
    <lineage>
        <taxon>Eukaryota</taxon>
        <taxon>Viridiplantae</taxon>
        <taxon>Streptophyta</taxon>
        <taxon>Embryophyta</taxon>
        <taxon>Tracheophyta</taxon>
        <taxon>Spermatophyta</taxon>
        <taxon>Magnoliopsida</taxon>
        <taxon>eudicotyledons</taxon>
        <taxon>Gunneridae</taxon>
        <taxon>Pentapetalae</taxon>
        <taxon>asterids</taxon>
        <taxon>Ericales</taxon>
        <taxon>Ericaceae</taxon>
        <taxon>Ericoideae</taxon>
        <taxon>Rhodoreae</taxon>
        <taxon>Rhododendron</taxon>
    </lineage>
</organism>
<feature type="signal peptide" evidence="1">
    <location>
        <begin position="1"/>
        <end position="19"/>
    </location>
</feature>
<gene>
    <name evidence="2" type="ORF">RHGRI_018417</name>
</gene>
<evidence type="ECO:0000313" key="3">
    <source>
        <dbReference type="Proteomes" id="UP000823749"/>
    </source>
</evidence>
<comment type="caution">
    <text evidence="2">The sequence shown here is derived from an EMBL/GenBank/DDBJ whole genome shotgun (WGS) entry which is preliminary data.</text>
</comment>
<protein>
    <recommendedName>
        <fullName evidence="4">RRM domain-containing protein</fullName>
    </recommendedName>
</protein>